<dbReference type="AlphaFoldDB" id="A0A8H4QTE0"/>
<dbReference type="SUPFAM" id="SSF48208">
    <property type="entry name" value="Six-hairpin glycosidases"/>
    <property type="match status" value="1"/>
</dbReference>
<keyword evidence="2" id="KW-0732">Signal</keyword>
<dbReference type="GO" id="GO:0005975">
    <property type="term" value="P:carbohydrate metabolic process"/>
    <property type="evidence" value="ECO:0007669"/>
    <property type="project" value="InterPro"/>
</dbReference>
<evidence type="ECO:0000256" key="1">
    <source>
        <dbReference type="ARBA" id="ARBA00022801"/>
    </source>
</evidence>
<organism evidence="3 4">
    <name type="scientific">Agrocybe pediades</name>
    <dbReference type="NCBI Taxonomy" id="84607"/>
    <lineage>
        <taxon>Eukaryota</taxon>
        <taxon>Fungi</taxon>
        <taxon>Dikarya</taxon>
        <taxon>Basidiomycota</taxon>
        <taxon>Agaricomycotina</taxon>
        <taxon>Agaricomycetes</taxon>
        <taxon>Agaricomycetidae</taxon>
        <taxon>Agaricales</taxon>
        <taxon>Agaricineae</taxon>
        <taxon>Strophariaceae</taxon>
        <taxon>Agrocybe</taxon>
    </lineage>
</organism>
<dbReference type="EMBL" id="JAACJL010000031">
    <property type="protein sequence ID" value="KAF4616838.1"/>
    <property type="molecule type" value="Genomic_DNA"/>
</dbReference>
<keyword evidence="4" id="KW-1185">Reference proteome</keyword>
<sequence length="450" mass="47625">MASKKGLTLKSIIPAVFILINHATCSLAASGSSEASSKSDATSLNPGFDILSVLQLAVSLPSHSWEFGTASEALLELFDAPFSVYGTQPFPIPTLDPQDSPSLSYAQQKIVIDTPPNGLSDGDGAVGDPASLGVSAMLLGQTDPTFLQAATAELEYVVGQAPRWSNGAISHRAQYAELWADFIYMAPPFLAYCGAGTNNASVLFEAVNQCLLYRDILIANSTSDPTIPISPPATHSPDASGLWTHIMGPVNDDPGIWSTGNAWAAAGTMRVLATLIKAPGFLFTSHGSDTNQALINGRLTNAWKRNAISSLVGVITDILDGAMRVQADPEQDGLLRNYLDDPTWFGETSGSTLLASVAYRLATLSSSSFPPLLSRASQQKYIAFAEGIRRALGEDHITSNGTATPAVNPLGWGDRNPYTAGSPEGQNFVILMYAAWRDCVRAGVNGCRAR</sequence>
<evidence type="ECO:0000256" key="2">
    <source>
        <dbReference type="SAM" id="SignalP"/>
    </source>
</evidence>
<dbReference type="PANTHER" id="PTHR41814:SF1">
    <property type="entry name" value="CELLULASE"/>
    <property type="match status" value="1"/>
</dbReference>
<accession>A0A8H4QTE0</accession>
<feature type="signal peptide" evidence="2">
    <location>
        <begin position="1"/>
        <end position="28"/>
    </location>
</feature>
<dbReference type="Gene3D" id="1.50.10.10">
    <property type="match status" value="1"/>
</dbReference>
<dbReference type="InterPro" id="IPR010905">
    <property type="entry name" value="Glyco_hydro_88"/>
</dbReference>
<protein>
    <recommendedName>
        <fullName evidence="5">Six-hairpin glycosidase</fullName>
    </recommendedName>
</protein>
<dbReference type="InterPro" id="IPR008928">
    <property type="entry name" value="6-hairpin_glycosidase_sf"/>
</dbReference>
<dbReference type="GO" id="GO:0016787">
    <property type="term" value="F:hydrolase activity"/>
    <property type="evidence" value="ECO:0007669"/>
    <property type="project" value="UniProtKB-KW"/>
</dbReference>
<reference evidence="3 4" key="1">
    <citation type="submission" date="2019-12" db="EMBL/GenBank/DDBJ databases">
        <authorList>
            <person name="Floudas D."/>
            <person name="Bentzer J."/>
            <person name="Ahren D."/>
            <person name="Johansson T."/>
            <person name="Persson P."/>
            <person name="Tunlid A."/>
        </authorList>
    </citation>
    <scope>NUCLEOTIDE SEQUENCE [LARGE SCALE GENOMIC DNA]</scope>
    <source>
        <strain evidence="3 4">CBS 102.39</strain>
    </source>
</reference>
<gene>
    <name evidence="3" type="ORF">D9613_008421</name>
</gene>
<dbReference type="Proteomes" id="UP000521872">
    <property type="component" value="Unassembled WGS sequence"/>
</dbReference>
<dbReference type="PANTHER" id="PTHR41814">
    <property type="entry name" value="EXPRESSED PROTEIN"/>
    <property type="match status" value="1"/>
</dbReference>
<feature type="chain" id="PRO_5034948231" description="Six-hairpin glycosidase" evidence="2">
    <location>
        <begin position="29"/>
        <end position="450"/>
    </location>
</feature>
<dbReference type="InterPro" id="IPR012341">
    <property type="entry name" value="6hp_glycosidase-like_sf"/>
</dbReference>
<evidence type="ECO:0008006" key="5">
    <source>
        <dbReference type="Google" id="ProtNLM"/>
    </source>
</evidence>
<keyword evidence="1" id="KW-0378">Hydrolase</keyword>
<dbReference type="Pfam" id="PF07470">
    <property type="entry name" value="Glyco_hydro_88"/>
    <property type="match status" value="1"/>
</dbReference>
<evidence type="ECO:0000313" key="3">
    <source>
        <dbReference type="EMBL" id="KAF4616838.1"/>
    </source>
</evidence>
<evidence type="ECO:0000313" key="4">
    <source>
        <dbReference type="Proteomes" id="UP000521872"/>
    </source>
</evidence>
<comment type="caution">
    <text evidence="3">The sequence shown here is derived from an EMBL/GenBank/DDBJ whole genome shotgun (WGS) entry which is preliminary data.</text>
</comment>
<name>A0A8H4QTE0_9AGAR</name>
<proteinExistence type="predicted"/>